<feature type="active site" description="Proton donor/acceptor" evidence="3">
    <location>
        <position position="233"/>
    </location>
</feature>
<evidence type="ECO:0000256" key="3">
    <source>
        <dbReference type="PIRSR" id="PIRSR611554-1"/>
    </source>
</evidence>
<dbReference type="Proteomes" id="UP000321332">
    <property type="component" value="Chromosome"/>
</dbReference>
<feature type="domain" description="Hydroxymethylglutaryl-coenzyme A synthase N-terminal" evidence="5">
    <location>
        <begin position="3"/>
        <end position="164"/>
    </location>
</feature>
<dbReference type="GO" id="GO:0004421">
    <property type="term" value="F:hydroxymethylglutaryl-CoA synthase activity"/>
    <property type="evidence" value="ECO:0007669"/>
    <property type="project" value="UniProtKB-EC"/>
</dbReference>
<dbReference type="InterPro" id="IPR013528">
    <property type="entry name" value="HMG_CoA_synth_N"/>
</dbReference>
<protein>
    <submittedName>
        <fullName evidence="7">Hydroxymethylglutaryl-CoA synthase</fullName>
        <ecNumber evidence="7">2.3.3.10</ecNumber>
    </submittedName>
</protein>
<dbReference type="Gene3D" id="3.40.47.10">
    <property type="match status" value="2"/>
</dbReference>
<feature type="active site" description="Proton donor/acceptor" evidence="3">
    <location>
        <position position="79"/>
    </location>
</feature>
<dbReference type="AlphaFoldDB" id="A0AAE6M422"/>
<evidence type="ECO:0000256" key="4">
    <source>
        <dbReference type="PIRSR" id="PIRSR611554-2"/>
    </source>
</evidence>
<dbReference type="InterPro" id="IPR016039">
    <property type="entry name" value="Thiolase-like"/>
</dbReference>
<reference evidence="7 8" key="1">
    <citation type="submission" date="2019-06" db="EMBL/GenBank/DDBJ databases">
        <title>Genome analyses of bacteria isolated from kimchi.</title>
        <authorList>
            <person name="Lee S."/>
            <person name="Ahn S."/>
            <person name="Roh S."/>
        </authorList>
    </citation>
    <scope>NUCLEOTIDE SEQUENCE [LARGE SCALE GENOMIC DNA]</scope>
    <source>
        <strain evidence="7 8">CBA3620</strain>
    </source>
</reference>
<dbReference type="PANTHER" id="PTHR43323">
    <property type="entry name" value="3-HYDROXY-3-METHYLGLUTARYL COENZYME A SYNTHASE"/>
    <property type="match status" value="1"/>
</dbReference>
<dbReference type="GeneID" id="61186330"/>
<name>A0AAE6M422_LEUCA</name>
<dbReference type="GO" id="GO:0006084">
    <property type="term" value="P:acetyl-CoA metabolic process"/>
    <property type="evidence" value="ECO:0007669"/>
    <property type="project" value="InterPro"/>
</dbReference>
<organism evidence="7 8">
    <name type="scientific">Leuconostoc carnosum</name>
    <dbReference type="NCBI Taxonomy" id="1252"/>
    <lineage>
        <taxon>Bacteria</taxon>
        <taxon>Bacillati</taxon>
        <taxon>Bacillota</taxon>
        <taxon>Bacilli</taxon>
        <taxon>Lactobacillales</taxon>
        <taxon>Lactobacillaceae</taxon>
        <taxon>Leuconostoc</taxon>
    </lineage>
</organism>
<feature type="binding site" evidence="4">
    <location>
        <position position="242"/>
    </location>
    <ligand>
        <name>(3S)-3-hydroxy-3-methylglutaryl-CoA</name>
        <dbReference type="ChEBI" id="CHEBI:43074"/>
    </ligand>
</feature>
<dbReference type="InterPro" id="IPR013746">
    <property type="entry name" value="HMG_CoA_synt_C_dom"/>
</dbReference>
<keyword evidence="2 7" id="KW-0808">Transferase</keyword>
<dbReference type="CDD" id="cd00827">
    <property type="entry name" value="init_cond_enzymes"/>
    <property type="match status" value="1"/>
</dbReference>
<feature type="domain" description="Hydroxymethylglutaryl-coenzyme A synthase C-terminal" evidence="6">
    <location>
        <begin position="259"/>
        <end position="352"/>
    </location>
</feature>
<evidence type="ECO:0000259" key="6">
    <source>
        <dbReference type="Pfam" id="PF08540"/>
    </source>
</evidence>
<feature type="binding site" evidence="4">
    <location>
        <position position="275"/>
    </location>
    <ligand>
        <name>(3S)-3-hydroxy-3-methylglutaryl-CoA</name>
        <dbReference type="ChEBI" id="CHEBI:43074"/>
    </ligand>
</feature>
<evidence type="ECO:0000256" key="1">
    <source>
        <dbReference type="ARBA" id="ARBA00007061"/>
    </source>
</evidence>
<evidence type="ECO:0000256" key="2">
    <source>
        <dbReference type="ARBA" id="ARBA00022679"/>
    </source>
</evidence>
<dbReference type="OMA" id="DDAYNWI"/>
<dbReference type="NCBIfam" id="TIGR01835">
    <property type="entry name" value="HMG-CoA-S_prok"/>
    <property type="match status" value="1"/>
</dbReference>
<dbReference type="Pfam" id="PF01154">
    <property type="entry name" value="HMG_CoA_synt_N"/>
    <property type="match status" value="1"/>
</dbReference>
<dbReference type="InterPro" id="IPR011554">
    <property type="entry name" value="HMG_CoA_synthase_prok"/>
</dbReference>
<comment type="similarity">
    <text evidence="1">Belongs to the thiolase-like superfamily. HMG-CoA synthase family.</text>
</comment>
<evidence type="ECO:0000313" key="8">
    <source>
        <dbReference type="Proteomes" id="UP000321332"/>
    </source>
</evidence>
<dbReference type="EC" id="2.3.3.10" evidence="7"/>
<feature type="binding site" evidence="4">
    <location>
        <position position="143"/>
    </location>
    <ligand>
        <name>(3S)-3-hydroxy-3-methylglutaryl-CoA</name>
        <dbReference type="ChEBI" id="CHEBI:43074"/>
    </ligand>
</feature>
<gene>
    <name evidence="7" type="ORF">FGL89_01160</name>
</gene>
<evidence type="ECO:0000313" key="7">
    <source>
        <dbReference type="EMBL" id="QEA32841.1"/>
    </source>
</evidence>
<proteinExistence type="inferred from homology"/>
<accession>A0AAE6M422</accession>
<dbReference type="SUPFAM" id="SSF53901">
    <property type="entry name" value="Thiolase-like"/>
    <property type="match status" value="2"/>
</dbReference>
<feature type="active site" description="Acyl-thioester intermediate" evidence="3">
    <location>
        <position position="111"/>
    </location>
</feature>
<sequence>MTIGIDKIAFYTPKYVLDLIELAKVRGDEPEKYTIGIGQDKQSVVPNYEDIVTMGANAASKIIDDTDRQLIDSVILATESGIDNSKSGAIYIQRLLNLSEFTRTIELKQACYAGTYGLMQARDYVAAHPGRRVLVIASDIARYGLATPGEVTQGAGAIAMIISDNPKIASINTDSVYMSAERADFWRPLDRTQALVDGHLSTDIYKEMFLTLWQRYCTKTQQTISDFSGFAFHLPYTKMGKKALDEVLDQATAEQQVNLMEKLKASQQLSRQVGNIYTGSVYLSLLSLLSYSDKLQSGEKIAIFSYGSGAEAELYSITLQENFTEYVPRKSVKQLLEGRQKLSVSEYEAVFNSQLFDSHVNVKSEAVSGVTQFQFLGWQNGERVYA</sequence>
<dbReference type="EMBL" id="CP042374">
    <property type="protein sequence ID" value="QEA32841.1"/>
    <property type="molecule type" value="Genomic_DNA"/>
</dbReference>
<keyword evidence="7" id="KW-0012">Acyltransferase</keyword>
<evidence type="ECO:0000259" key="5">
    <source>
        <dbReference type="Pfam" id="PF01154"/>
    </source>
</evidence>
<dbReference type="Pfam" id="PF08540">
    <property type="entry name" value="HMG_CoA_synt_C"/>
    <property type="match status" value="1"/>
</dbReference>
<dbReference type="RefSeq" id="WP_014974240.1">
    <property type="nucleotide sequence ID" value="NZ_CP042374.1"/>
</dbReference>
<dbReference type="PANTHER" id="PTHR43323:SF2">
    <property type="entry name" value="HYDROXYMETHYLGLUTARYL-COA SYNTHASE"/>
    <property type="match status" value="1"/>
</dbReference>